<reference evidence="6" key="1">
    <citation type="submission" date="2019-06" db="EMBL/GenBank/DDBJ databases">
        <title>Alistipes onderdonkii subsp. vulgaris subsp. nov., Alistipes dispar sp. nov. and Alistipes communis sp. nov., isolated from human faeces, and creation of Alistipes onderdonkii subsp. onderdonkii subsp. nov.</title>
        <authorList>
            <person name="Sakamoto M."/>
            <person name="Ikeyama N."/>
            <person name="Ogata Y."/>
            <person name="Suda W."/>
            <person name="Iino T."/>
            <person name="Hattori M."/>
            <person name="Ohkuma M."/>
        </authorList>
    </citation>
    <scope>NUCLEOTIDE SEQUENCE [LARGE SCALE GENOMIC DNA]</scope>
    <source>
        <strain evidence="6">5CBH24</strain>
    </source>
</reference>
<dbReference type="EMBL" id="AP019735">
    <property type="protein sequence ID" value="BBL03032.1"/>
    <property type="molecule type" value="Genomic_DNA"/>
</dbReference>
<sequence>MEMNRELQTLNSEQLRQLSLPLPAEAVTPHPTKKFLSSIKSIYVTERLNEVFGVGRWRIETDAVEKQERMVVVKLKFSIPDYGIYYECYGGNDNPDLGDAYKGATTDAITKVASWLGIGADVFKGKYTNGKFQAAAQNTKPAQPAAPDPIPAAAPAPVAPKKRITADMLNDPILRDQFMRWAYKGSRTVKDPTKFDVIAFLRRTYDADDTTAVVFAKFYDEYLNSKQQKR</sequence>
<dbReference type="InterPro" id="IPR041247">
    <property type="entry name" value="Rad52_fam"/>
</dbReference>
<protein>
    <submittedName>
        <fullName evidence="5">Uncharacterized protein</fullName>
    </submittedName>
</protein>
<evidence type="ECO:0000313" key="5">
    <source>
        <dbReference type="EMBL" id="BBL03032.1"/>
    </source>
</evidence>
<evidence type="ECO:0000256" key="4">
    <source>
        <dbReference type="SAM" id="MobiDB-lite"/>
    </source>
</evidence>
<dbReference type="Proteomes" id="UP000318946">
    <property type="component" value="Chromosome"/>
</dbReference>
<feature type="region of interest" description="Disordered" evidence="4">
    <location>
        <begin position="138"/>
        <end position="157"/>
    </location>
</feature>
<dbReference type="AlphaFoldDB" id="A0A4Y1WQ22"/>
<feature type="compositionally biased region" description="Pro residues" evidence="4">
    <location>
        <begin position="144"/>
        <end position="157"/>
    </location>
</feature>
<comment type="similarity">
    <text evidence="1">Belongs to the RAD52 family.</text>
</comment>
<keyword evidence="6" id="KW-1185">Reference proteome</keyword>
<keyword evidence="3" id="KW-0234">DNA repair</keyword>
<dbReference type="KEGG" id="acou:A5CBH24_03450"/>
<name>A0A4Y1WQ22_9BACT</name>
<dbReference type="RefSeq" id="WP_141412009.1">
    <property type="nucleotide sequence ID" value="NZ_AP019735.1"/>
</dbReference>
<dbReference type="GO" id="GO:0006281">
    <property type="term" value="P:DNA repair"/>
    <property type="evidence" value="ECO:0007669"/>
    <property type="project" value="UniProtKB-KW"/>
</dbReference>
<dbReference type="Pfam" id="PF04098">
    <property type="entry name" value="Rad52_Rad22"/>
    <property type="match status" value="1"/>
</dbReference>
<keyword evidence="2" id="KW-0227">DNA damage</keyword>
<dbReference type="GeneID" id="78341069"/>
<evidence type="ECO:0000313" key="6">
    <source>
        <dbReference type="Proteomes" id="UP000318946"/>
    </source>
</evidence>
<evidence type="ECO:0000256" key="2">
    <source>
        <dbReference type="ARBA" id="ARBA00022763"/>
    </source>
</evidence>
<gene>
    <name evidence="5" type="ORF">A5CBH24_03450</name>
</gene>
<evidence type="ECO:0000256" key="3">
    <source>
        <dbReference type="ARBA" id="ARBA00023204"/>
    </source>
</evidence>
<proteinExistence type="inferred from homology"/>
<accession>A0A4Y1WQ22</accession>
<evidence type="ECO:0000256" key="1">
    <source>
        <dbReference type="ARBA" id="ARBA00006638"/>
    </source>
</evidence>
<dbReference type="OrthoDB" id="2659885at2"/>
<organism evidence="5 6">
    <name type="scientific">Alistipes communis</name>
    <dbReference type="NCBI Taxonomy" id="2585118"/>
    <lineage>
        <taxon>Bacteria</taxon>
        <taxon>Pseudomonadati</taxon>
        <taxon>Bacteroidota</taxon>
        <taxon>Bacteroidia</taxon>
        <taxon>Bacteroidales</taxon>
        <taxon>Rikenellaceae</taxon>
        <taxon>Alistipes</taxon>
    </lineage>
</organism>